<keyword evidence="1" id="KW-0614">Plasmid</keyword>
<reference evidence="1" key="1">
    <citation type="submission" date="2012-01" db="EMBL/GenBank/DDBJ databases">
        <authorList>
            <person name="Summers A.O."/>
            <person name="Wireman J."/>
        </authorList>
    </citation>
    <scope>NUCLEOTIDE SEQUENCE</scope>
    <source>
        <strain evidence="1">14</strain>
        <plasmid evidence="1">p14-120</plasmid>
    </source>
</reference>
<proteinExistence type="predicted"/>
<geneLocation type="plasmid" evidence="1">
    <name>p14-120</name>
</geneLocation>
<sequence length="53" mass="5768">MGINFPNFRILTGALFLVLTGYTYAGIQVSPMTINLDSQDDYSGSVSVYSTLD</sequence>
<evidence type="ECO:0000313" key="1">
    <source>
        <dbReference type="EMBL" id="AFK90014.1"/>
    </source>
</evidence>
<protein>
    <submittedName>
        <fullName evidence="1">Uncharacterized protein</fullName>
    </submittedName>
</protein>
<name>I3W337_9ENTR</name>
<accession>I3W337</accession>
<dbReference type="EMBL" id="JQ418538">
    <property type="protein sequence ID" value="AFK90014.1"/>
    <property type="molecule type" value="Genomic_DNA"/>
</dbReference>
<organism evidence="1">
    <name type="scientific">Salmonella sp. 14</name>
    <dbReference type="NCBI Taxonomy" id="1179812"/>
    <lineage>
        <taxon>Bacteria</taxon>
        <taxon>Pseudomonadati</taxon>
        <taxon>Pseudomonadota</taxon>
        <taxon>Gammaproteobacteria</taxon>
        <taxon>Enterobacterales</taxon>
        <taxon>Enterobacteriaceae</taxon>
        <taxon>Salmonella</taxon>
    </lineage>
</organism>
<dbReference type="AlphaFoldDB" id="I3W337"/>